<evidence type="ECO:0000313" key="2">
    <source>
        <dbReference type="Proteomes" id="UP000198948"/>
    </source>
</evidence>
<reference evidence="1 2" key="1">
    <citation type="submission" date="2016-10" db="EMBL/GenBank/DDBJ databases">
        <authorList>
            <person name="de Groot N.N."/>
        </authorList>
    </citation>
    <scope>NUCLEOTIDE SEQUENCE [LARGE SCALE GENOMIC DNA]</scope>
    <source>
        <strain evidence="1 2">DSM 13760</strain>
    </source>
</reference>
<organism evidence="1 2">
    <name type="scientific">Isobaculum melis</name>
    <dbReference type="NCBI Taxonomy" id="142588"/>
    <lineage>
        <taxon>Bacteria</taxon>
        <taxon>Bacillati</taxon>
        <taxon>Bacillota</taxon>
        <taxon>Bacilli</taxon>
        <taxon>Lactobacillales</taxon>
        <taxon>Carnobacteriaceae</taxon>
        <taxon>Isobaculum</taxon>
    </lineage>
</organism>
<dbReference type="Proteomes" id="UP000198948">
    <property type="component" value="Unassembled WGS sequence"/>
</dbReference>
<gene>
    <name evidence="1" type="ORF">SAMN04488559_10638</name>
</gene>
<evidence type="ECO:0000313" key="1">
    <source>
        <dbReference type="EMBL" id="SER78823.1"/>
    </source>
</evidence>
<keyword evidence="2" id="KW-1185">Reference proteome</keyword>
<dbReference type="AlphaFoldDB" id="A0A1H9S3A7"/>
<protein>
    <submittedName>
        <fullName evidence="1">Uncharacterized protein</fullName>
    </submittedName>
</protein>
<proteinExistence type="predicted"/>
<sequence>METIFLLILHGIINKIDFIHKKDVVPMKSVQKSAWKVKEMSNETRLIPINMRITEEEFHCLKLGVKPKDMDDRWFIYFENNQLYFHRSWTGSCIFIASITEKSPDDILITDVRITQNKQEFNVPEKKQKGLFLNLLYSMFTL</sequence>
<name>A0A1H9S3A7_9LACT</name>
<accession>A0A1H9S3A7</accession>
<dbReference type="EMBL" id="FOHA01000006">
    <property type="protein sequence ID" value="SER78823.1"/>
    <property type="molecule type" value="Genomic_DNA"/>
</dbReference>